<dbReference type="GO" id="GO:0046872">
    <property type="term" value="F:metal ion binding"/>
    <property type="evidence" value="ECO:0007669"/>
    <property type="project" value="UniProtKB-KW"/>
</dbReference>
<gene>
    <name evidence="15" type="ORF">NQ314_015112</name>
</gene>
<protein>
    <recommendedName>
        <fullName evidence="7">ribulose-phosphate 3-epimerase</fullName>
        <ecNumber evidence="7">5.1.3.1</ecNumber>
    </recommendedName>
</protein>
<dbReference type="PROSITE" id="PS01086">
    <property type="entry name" value="RIBUL_P_3_EPIMER_2"/>
    <property type="match status" value="1"/>
</dbReference>
<evidence type="ECO:0000256" key="6">
    <source>
        <dbReference type="ARBA" id="ARBA00011738"/>
    </source>
</evidence>
<evidence type="ECO:0000256" key="14">
    <source>
        <dbReference type="ARBA" id="ARBA00057323"/>
    </source>
</evidence>
<dbReference type="InterPro" id="IPR011060">
    <property type="entry name" value="RibuloseP-bd_barrel"/>
</dbReference>
<evidence type="ECO:0000256" key="9">
    <source>
        <dbReference type="ARBA" id="ARBA00022833"/>
    </source>
</evidence>
<evidence type="ECO:0000256" key="3">
    <source>
        <dbReference type="ARBA" id="ARBA00001947"/>
    </source>
</evidence>
<dbReference type="Gene3D" id="3.20.20.70">
    <property type="entry name" value="Aldolase class I"/>
    <property type="match status" value="1"/>
</dbReference>
<dbReference type="AlphaFoldDB" id="A0AAV8X092"/>
<reference evidence="15" key="1">
    <citation type="journal article" date="2023" name="Insect Mol. Biol.">
        <title>Genome sequencing provides insights into the evolution of gene families encoding plant cell wall-degrading enzymes in longhorned beetles.</title>
        <authorList>
            <person name="Shin N.R."/>
            <person name="Okamura Y."/>
            <person name="Kirsch R."/>
            <person name="Pauchet Y."/>
        </authorList>
    </citation>
    <scope>NUCLEOTIDE SEQUENCE</scope>
    <source>
        <strain evidence="15">RBIC_L_NR</strain>
    </source>
</reference>
<evidence type="ECO:0000256" key="11">
    <source>
        <dbReference type="ARBA" id="ARBA00023211"/>
    </source>
</evidence>
<dbReference type="EMBL" id="JANEYF010004205">
    <property type="protein sequence ID" value="KAJ8931932.1"/>
    <property type="molecule type" value="Genomic_DNA"/>
</dbReference>
<evidence type="ECO:0000256" key="12">
    <source>
        <dbReference type="ARBA" id="ARBA00023235"/>
    </source>
</evidence>
<evidence type="ECO:0000256" key="1">
    <source>
        <dbReference type="ARBA" id="ARBA00001782"/>
    </source>
</evidence>
<keyword evidence="16" id="KW-1185">Reference proteome</keyword>
<dbReference type="PANTHER" id="PTHR11749">
    <property type="entry name" value="RIBULOSE-5-PHOSPHATE-3-EPIMERASE"/>
    <property type="match status" value="1"/>
</dbReference>
<organism evidence="15 16">
    <name type="scientific">Rhamnusium bicolor</name>
    <dbReference type="NCBI Taxonomy" id="1586634"/>
    <lineage>
        <taxon>Eukaryota</taxon>
        <taxon>Metazoa</taxon>
        <taxon>Ecdysozoa</taxon>
        <taxon>Arthropoda</taxon>
        <taxon>Hexapoda</taxon>
        <taxon>Insecta</taxon>
        <taxon>Pterygota</taxon>
        <taxon>Neoptera</taxon>
        <taxon>Endopterygota</taxon>
        <taxon>Coleoptera</taxon>
        <taxon>Polyphaga</taxon>
        <taxon>Cucujiformia</taxon>
        <taxon>Chrysomeloidea</taxon>
        <taxon>Cerambycidae</taxon>
        <taxon>Lepturinae</taxon>
        <taxon>Rhagiini</taxon>
        <taxon>Rhamnusium</taxon>
    </lineage>
</organism>
<dbReference type="GO" id="GO:1901135">
    <property type="term" value="P:carbohydrate derivative metabolic process"/>
    <property type="evidence" value="ECO:0007669"/>
    <property type="project" value="UniProtKB-ARBA"/>
</dbReference>
<evidence type="ECO:0000313" key="16">
    <source>
        <dbReference type="Proteomes" id="UP001162156"/>
    </source>
</evidence>
<dbReference type="GO" id="GO:0046496">
    <property type="term" value="P:nicotinamide nucleotide metabolic process"/>
    <property type="evidence" value="ECO:0007669"/>
    <property type="project" value="UniProtKB-ARBA"/>
</dbReference>
<dbReference type="Pfam" id="PF00834">
    <property type="entry name" value="Ribul_P_3_epim"/>
    <property type="match status" value="1"/>
</dbReference>
<comment type="similarity">
    <text evidence="5">Belongs to the ribulose-phosphate 3-epimerase family.</text>
</comment>
<accession>A0AAV8X092</accession>
<evidence type="ECO:0000256" key="8">
    <source>
        <dbReference type="ARBA" id="ARBA00022723"/>
    </source>
</evidence>
<keyword evidence="11" id="KW-0464">Manganese</keyword>
<dbReference type="FunFam" id="3.20.20.70:FF:000191">
    <property type="entry name" value="ribulose-phosphate 3-epimerase isoform X2"/>
    <property type="match status" value="1"/>
</dbReference>
<comment type="cofactor">
    <cofactor evidence="3">
        <name>Zn(2+)</name>
        <dbReference type="ChEBI" id="CHEBI:29105"/>
    </cofactor>
</comment>
<dbReference type="CDD" id="cd00429">
    <property type="entry name" value="RPE"/>
    <property type="match status" value="1"/>
</dbReference>
<dbReference type="GO" id="GO:0006091">
    <property type="term" value="P:generation of precursor metabolites and energy"/>
    <property type="evidence" value="ECO:0007669"/>
    <property type="project" value="UniProtKB-ARBA"/>
</dbReference>
<dbReference type="Proteomes" id="UP001162156">
    <property type="component" value="Unassembled WGS sequence"/>
</dbReference>
<comment type="caution">
    <text evidence="15">The sequence shown here is derived from an EMBL/GenBank/DDBJ whole genome shotgun (WGS) entry which is preliminary data.</text>
</comment>
<keyword evidence="8" id="KW-0479">Metal-binding</keyword>
<keyword evidence="10" id="KW-0408">Iron</keyword>
<evidence type="ECO:0000313" key="15">
    <source>
        <dbReference type="EMBL" id="KAJ8931932.1"/>
    </source>
</evidence>
<evidence type="ECO:0000256" key="7">
    <source>
        <dbReference type="ARBA" id="ARBA00013188"/>
    </source>
</evidence>
<keyword evidence="12" id="KW-0413">Isomerase</keyword>
<keyword evidence="13" id="KW-0119">Carbohydrate metabolism</keyword>
<dbReference type="InterPro" id="IPR000056">
    <property type="entry name" value="Ribul_P_3_epim-like"/>
</dbReference>
<comment type="subunit">
    <text evidence="6">Homodimer.</text>
</comment>
<dbReference type="GO" id="GO:0004750">
    <property type="term" value="F:D-ribulose-phosphate 3-epimerase activity"/>
    <property type="evidence" value="ECO:0007669"/>
    <property type="project" value="UniProtKB-EC"/>
</dbReference>
<evidence type="ECO:0000256" key="13">
    <source>
        <dbReference type="ARBA" id="ARBA00023277"/>
    </source>
</evidence>
<comment type="catalytic activity">
    <reaction evidence="1">
        <text>D-ribulose 5-phosphate = D-xylulose 5-phosphate</text>
        <dbReference type="Rhea" id="RHEA:13677"/>
        <dbReference type="ChEBI" id="CHEBI:57737"/>
        <dbReference type="ChEBI" id="CHEBI:58121"/>
        <dbReference type="EC" id="5.1.3.1"/>
    </reaction>
</comment>
<proteinExistence type="inferred from homology"/>
<keyword evidence="9" id="KW-0862">Zinc</keyword>
<comment type="cofactor">
    <cofactor evidence="4">
        <name>Fe(2+)</name>
        <dbReference type="ChEBI" id="CHEBI:29033"/>
    </cofactor>
</comment>
<comment type="function">
    <text evidence="14">Catalyzes the reversible epimerization of D-ribulose 5-phosphate to D-xylulose 5-phosphate.</text>
</comment>
<evidence type="ECO:0000256" key="4">
    <source>
        <dbReference type="ARBA" id="ARBA00001954"/>
    </source>
</evidence>
<name>A0AAV8X092_9CUCU</name>
<dbReference type="EC" id="5.1.3.1" evidence="7"/>
<dbReference type="GO" id="GO:0005975">
    <property type="term" value="P:carbohydrate metabolic process"/>
    <property type="evidence" value="ECO:0007669"/>
    <property type="project" value="InterPro"/>
</dbReference>
<evidence type="ECO:0000256" key="10">
    <source>
        <dbReference type="ARBA" id="ARBA00023004"/>
    </source>
</evidence>
<evidence type="ECO:0000256" key="5">
    <source>
        <dbReference type="ARBA" id="ARBA00009541"/>
    </source>
</evidence>
<dbReference type="SUPFAM" id="SSF51366">
    <property type="entry name" value="Ribulose-phoshate binding barrel"/>
    <property type="match status" value="1"/>
</dbReference>
<dbReference type="InterPro" id="IPR013785">
    <property type="entry name" value="Aldolase_TIM"/>
</dbReference>
<sequence length="197" mass="22390">MSKKKIPDTFFETHMMVSEPERWIEPMADANVNLYTFHIEPVLQNVLPICRKIREVGMKVGLALKPGTGIEAIRQYVEHADMILIMTVEPGFGGQVFISDMMPKVQWLRHNYPLLDIEVDGGVGLNTINACAEDDQYDILAISETWLSPHINNNLVNIKGYRLIRKDRVGRAGGVCFHIANTVNFKLVERNDNIEQL</sequence>
<dbReference type="GO" id="GO:0006163">
    <property type="term" value="P:purine nucleotide metabolic process"/>
    <property type="evidence" value="ECO:0007669"/>
    <property type="project" value="UniProtKB-ARBA"/>
</dbReference>
<comment type="cofactor">
    <cofactor evidence="2">
        <name>Mn(2+)</name>
        <dbReference type="ChEBI" id="CHEBI:29035"/>
    </cofactor>
</comment>
<evidence type="ECO:0000256" key="2">
    <source>
        <dbReference type="ARBA" id="ARBA00001936"/>
    </source>
</evidence>